<dbReference type="Gene3D" id="3.40.630.30">
    <property type="match status" value="1"/>
</dbReference>
<reference evidence="2 3" key="1">
    <citation type="submission" date="2018-01" db="EMBL/GenBank/DDBJ databases">
        <title>Deinococcus koreensis sp. nov., a radiation-resistant bacterium isolated from river water.</title>
        <authorList>
            <person name="Choi A."/>
        </authorList>
    </citation>
    <scope>NUCLEOTIDE SEQUENCE [LARGE SCALE GENOMIC DNA]</scope>
    <source>
        <strain evidence="2 3">SJW1-2</strain>
    </source>
</reference>
<keyword evidence="2" id="KW-0808">Transferase</keyword>
<dbReference type="GO" id="GO:0016747">
    <property type="term" value="F:acyltransferase activity, transferring groups other than amino-acyl groups"/>
    <property type="evidence" value="ECO:0007669"/>
    <property type="project" value="InterPro"/>
</dbReference>
<dbReference type="AlphaFoldDB" id="A0A2K3UZX1"/>
<dbReference type="SUPFAM" id="SSF55729">
    <property type="entry name" value="Acyl-CoA N-acyltransferases (Nat)"/>
    <property type="match status" value="1"/>
</dbReference>
<evidence type="ECO:0000313" key="3">
    <source>
        <dbReference type="Proteomes" id="UP000236379"/>
    </source>
</evidence>
<dbReference type="InterPro" id="IPR000182">
    <property type="entry name" value="GNAT_dom"/>
</dbReference>
<protein>
    <submittedName>
        <fullName evidence="2">N-acetyltransferase</fullName>
    </submittedName>
</protein>
<sequence length="237" mass="24713">MDIWQRVAQAEAVAHAGFGESQTFGPLVATFVAPGLPLNTAWHDGTRPPTGEALASFEAFCAAHAQSATLHLLSPAAPAALPTLTGRGYRLDSVLHLYTRELRALPSSPLSVEESSDPDTWAEVSAQGFGEGSAETMRVVARAPGARLFVARLEGEPAGSGALGIKGDVAALYGMSTRPEFRQRGVQLALLAGRLRAAAASGATLATVFTTPGTGSERNIVRAGFVLSGMRLTFTRV</sequence>
<keyword evidence="3" id="KW-1185">Reference proteome</keyword>
<evidence type="ECO:0000313" key="2">
    <source>
        <dbReference type="EMBL" id="PNY82062.1"/>
    </source>
</evidence>
<dbReference type="InterPro" id="IPR016181">
    <property type="entry name" value="Acyl_CoA_acyltransferase"/>
</dbReference>
<dbReference type="RefSeq" id="WP_103312500.1">
    <property type="nucleotide sequence ID" value="NZ_PPPD01000001.1"/>
</dbReference>
<gene>
    <name evidence="2" type="ORF">CVO96_12405</name>
</gene>
<accession>A0A2K3UZX1</accession>
<dbReference type="Pfam" id="PF00583">
    <property type="entry name" value="Acetyltransf_1"/>
    <property type="match status" value="1"/>
</dbReference>
<organism evidence="2 3">
    <name type="scientific">Deinococcus koreensis</name>
    <dbReference type="NCBI Taxonomy" id="2054903"/>
    <lineage>
        <taxon>Bacteria</taxon>
        <taxon>Thermotogati</taxon>
        <taxon>Deinococcota</taxon>
        <taxon>Deinococci</taxon>
        <taxon>Deinococcales</taxon>
        <taxon>Deinococcaceae</taxon>
        <taxon>Deinococcus</taxon>
    </lineage>
</organism>
<dbReference type="OrthoDB" id="2350893at2"/>
<feature type="domain" description="N-acetyltransferase" evidence="1">
    <location>
        <begin position="108"/>
        <end position="237"/>
    </location>
</feature>
<name>A0A2K3UZX1_9DEIO</name>
<proteinExistence type="predicted"/>
<dbReference type="EMBL" id="PPPD01000001">
    <property type="protein sequence ID" value="PNY82062.1"/>
    <property type="molecule type" value="Genomic_DNA"/>
</dbReference>
<comment type="caution">
    <text evidence="2">The sequence shown here is derived from an EMBL/GenBank/DDBJ whole genome shotgun (WGS) entry which is preliminary data.</text>
</comment>
<evidence type="ECO:0000259" key="1">
    <source>
        <dbReference type="PROSITE" id="PS51186"/>
    </source>
</evidence>
<dbReference type="Proteomes" id="UP000236379">
    <property type="component" value="Unassembled WGS sequence"/>
</dbReference>
<dbReference type="PROSITE" id="PS51186">
    <property type="entry name" value="GNAT"/>
    <property type="match status" value="1"/>
</dbReference>
<dbReference type="CDD" id="cd04301">
    <property type="entry name" value="NAT_SF"/>
    <property type="match status" value="1"/>
</dbReference>